<evidence type="ECO:0000313" key="1">
    <source>
        <dbReference type="EMBL" id="AOX00291.1"/>
    </source>
</evidence>
<dbReference type="OrthoDB" id="490865at2"/>
<reference evidence="2" key="1">
    <citation type="submission" date="2016-10" db="EMBL/GenBank/DDBJ databases">
        <title>Comparative genomics uncovers the prolific and rare metabolic potential of the cyanobacterial genus Moorea.</title>
        <authorList>
            <person name="Leao T."/>
            <person name="Castelao G."/>
            <person name="Korobeynikov A."/>
            <person name="Monroe E.A."/>
            <person name="Podell S."/>
            <person name="Glukhov E."/>
            <person name="Allen E."/>
            <person name="Gerwick W.H."/>
            <person name="Gerwick L."/>
        </authorList>
    </citation>
    <scope>NUCLEOTIDE SEQUENCE [LARGE SCALE GENOMIC DNA]</scope>
    <source>
        <strain evidence="2">PAL-8-15-08-1</strain>
    </source>
</reference>
<proteinExistence type="predicted"/>
<sequence length="71" mass="7663">MAKININDLSDLNMTGTELFNDSESFMTELNEEGEEMGAIHGGDLWCALPTCTRTIAVCQGCSCDIVIAFA</sequence>
<evidence type="ECO:0000313" key="2">
    <source>
        <dbReference type="Proteomes" id="UP000177870"/>
    </source>
</evidence>
<dbReference type="KEGG" id="mpro:BJP34_13235"/>
<accession>A0A1D8TRK0</accession>
<dbReference type="EMBL" id="CP017599">
    <property type="protein sequence ID" value="AOX00291.1"/>
    <property type="molecule type" value="Genomic_DNA"/>
</dbReference>
<name>A0A1D8TRK0_9CYAN</name>
<gene>
    <name evidence="1" type="ORF">BJP34_13235</name>
</gene>
<organism evidence="1 2">
    <name type="scientific">Moorena producens PAL-8-15-08-1</name>
    <dbReference type="NCBI Taxonomy" id="1458985"/>
    <lineage>
        <taxon>Bacteria</taxon>
        <taxon>Bacillati</taxon>
        <taxon>Cyanobacteriota</taxon>
        <taxon>Cyanophyceae</taxon>
        <taxon>Coleofasciculales</taxon>
        <taxon>Coleofasciculaceae</taxon>
        <taxon>Moorena</taxon>
    </lineage>
</organism>
<dbReference type="AlphaFoldDB" id="A0A1D8TRK0"/>
<protein>
    <submittedName>
        <fullName evidence="1">Uncharacterized protein</fullName>
    </submittedName>
</protein>
<dbReference type="Proteomes" id="UP000177870">
    <property type="component" value="Chromosome"/>
</dbReference>